<name>A0A9D4TUA9_CHLVU</name>
<feature type="region of interest" description="Disordered" evidence="2">
    <location>
        <begin position="818"/>
        <end position="870"/>
    </location>
</feature>
<dbReference type="GO" id="GO:0004620">
    <property type="term" value="F:phospholipase activity"/>
    <property type="evidence" value="ECO:0007669"/>
    <property type="project" value="TreeGrafter"/>
</dbReference>
<evidence type="ECO:0000313" key="4">
    <source>
        <dbReference type="EMBL" id="KAI3434928.1"/>
    </source>
</evidence>
<dbReference type="InterPro" id="IPR004177">
    <property type="entry name" value="DDHD_dom"/>
</dbReference>
<dbReference type="Pfam" id="PF02862">
    <property type="entry name" value="DDHD"/>
    <property type="match status" value="1"/>
</dbReference>
<organism evidence="4 5">
    <name type="scientific">Chlorella vulgaris</name>
    <name type="common">Green alga</name>
    <dbReference type="NCBI Taxonomy" id="3077"/>
    <lineage>
        <taxon>Eukaryota</taxon>
        <taxon>Viridiplantae</taxon>
        <taxon>Chlorophyta</taxon>
        <taxon>core chlorophytes</taxon>
        <taxon>Trebouxiophyceae</taxon>
        <taxon>Chlorellales</taxon>
        <taxon>Chlorellaceae</taxon>
        <taxon>Chlorella clade</taxon>
        <taxon>Chlorella</taxon>
    </lineage>
</organism>
<dbReference type="PANTHER" id="PTHR23509:SF10">
    <property type="entry name" value="LD21067P"/>
    <property type="match status" value="1"/>
</dbReference>
<feature type="region of interest" description="Disordered" evidence="2">
    <location>
        <begin position="454"/>
        <end position="506"/>
    </location>
</feature>
<feature type="domain" description="DDHD" evidence="3">
    <location>
        <begin position="590"/>
        <end position="925"/>
    </location>
</feature>
<feature type="compositionally biased region" description="Gly residues" evidence="2">
    <location>
        <begin position="850"/>
        <end position="865"/>
    </location>
</feature>
<protein>
    <recommendedName>
        <fullName evidence="3">DDHD domain-containing protein</fullName>
    </recommendedName>
</protein>
<feature type="compositionally biased region" description="Basic and acidic residues" evidence="2">
    <location>
        <begin position="959"/>
        <end position="972"/>
    </location>
</feature>
<feature type="compositionally biased region" description="Basic and acidic residues" evidence="2">
    <location>
        <begin position="489"/>
        <end position="499"/>
    </location>
</feature>
<feature type="compositionally biased region" description="Low complexity" evidence="2">
    <location>
        <begin position="833"/>
        <end position="849"/>
    </location>
</feature>
<dbReference type="PANTHER" id="PTHR23509">
    <property type="entry name" value="PA-PL1 PHOSPHOLIPASE FAMILY"/>
    <property type="match status" value="1"/>
</dbReference>
<evidence type="ECO:0000259" key="3">
    <source>
        <dbReference type="PROSITE" id="PS51043"/>
    </source>
</evidence>
<feature type="region of interest" description="Disordered" evidence="2">
    <location>
        <begin position="938"/>
        <end position="984"/>
    </location>
</feature>
<dbReference type="Proteomes" id="UP001055712">
    <property type="component" value="Unassembled WGS sequence"/>
</dbReference>
<feature type="coiled-coil region" evidence="1">
    <location>
        <begin position="513"/>
        <end position="540"/>
    </location>
</feature>
<sequence>MQQPVLASPDVHIEHVYTPLDPHAVRWYSYRAQYSLTEVGKATEVPHRGSLLRFCESDSAALEAAYRTRHADLERCWWEEEAELQKGSGAEEAAAAEAAAAHPAASQDAWSYFMGTECADEEAGVLVRSGAYEVDLACRQLKPCYWPASRHRVLRGTWFVEKGGEWVPLKESLAEQLEEGYRQSIWLPQRGRLQAQAEGGFAARLELTTHVEKGLYALFVSESEVYLCQETSWGWLKKIGASSTAGQTRLRARRGYEQPVSKALLEKEADLRQEELDEACAAAPVSRLVLVVHGIGQQLQGANVAQDAGAFRQVMRQVALDQSQQGLLDEQTASGRTEVLPVQWRKHLFIEADHLSRQLMPPGIPALRQVLHSTVVEILLFMSHHRAHIVSSLITSLNAAYLRFMRRNPRFKGTVSILSHSLGTVLCYDVLCAQPLSPQAGAGLLPHTAVGREAGAGAAETPGSPHRGSMLAPGLSGQAPPTAPQSPGRSHDGSPDRGSDMVVDLTTGSPSAAASLQQEVARLRSENQRLLLQLEVARGQGAQQQQQQQQPGEGSAAATWAPSDLPQQAPLSGAAPAGAGPGAAEQWPSLQFSVDTLIMLGSPLGCFLALRGVNQAKGAGLGTPACAPLMQLAPGQPFSPDGLPAVRRLLNVYHPYDPVAHRIEPLAHPAAETQRAAFLPLFKGGKRIHLAVQEFSEDVGSAASRFGTSLLSSLAFSKFKGSASYKAAHKGGEGSTSAATTAAAAAEATQAEAEAVQAEAEAAESIAEEAEAARLMAQRSAPSLKGGGDSLINADQEEHPQLYESLSFGAMDGTTARGALSAAEPATSPTRHQQQLQQQQQQVAAPSPRGGRGSFSGSGTSGGASGIARVSDGVAVPGSKLGKGRIDFVMQEASLENQYLSALSAHFVYWNSADVALFVLRAVHGLDVLTGVTKQQQQQEAAAAQAAEQAPPPSDAGSEGDRAGDRGRRKLEPTSPRQHLLALP</sequence>
<feature type="compositionally biased region" description="Low complexity" evidence="2">
    <location>
        <begin position="938"/>
        <end position="949"/>
    </location>
</feature>
<gene>
    <name evidence="4" type="ORF">D9Q98_002982</name>
</gene>
<dbReference type="OrthoDB" id="431378at2759"/>
<dbReference type="AlphaFoldDB" id="A0A9D4TUA9"/>
<dbReference type="GO" id="GO:0005737">
    <property type="term" value="C:cytoplasm"/>
    <property type="evidence" value="ECO:0007669"/>
    <property type="project" value="TreeGrafter"/>
</dbReference>
<reference evidence="4" key="2">
    <citation type="submission" date="2020-11" db="EMBL/GenBank/DDBJ databases">
        <authorList>
            <person name="Cecchin M."/>
            <person name="Marcolungo L."/>
            <person name="Rossato M."/>
            <person name="Girolomoni L."/>
            <person name="Cosentino E."/>
            <person name="Cuine S."/>
            <person name="Li-Beisson Y."/>
            <person name="Delledonne M."/>
            <person name="Ballottari M."/>
        </authorList>
    </citation>
    <scope>NUCLEOTIDE SEQUENCE</scope>
    <source>
        <strain evidence="4">211/11P</strain>
        <tissue evidence="4">Whole cell</tissue>
    </source>
</reference>
<evidence type="ECO:0000256" key="1">
    <source>
        <dbReference type="SAM" id="Coils"/>
    </source>
</evidence>
<evidence type="ECO:0000313" key="5">
    <source>
        <dbReference type="Proteomes" id="UP001055712"/>
    </source>
</evidence>
<dbReference type="InterPro" id="IPR058055">
    <property type="entry name" value="PA-PLA1"/>
</dbReference>
<reference evidence="4" key="1">
    <citation type="journal article" date="2019" name="Plant J.">
        <title>Chlorella vulgaris genome assembly and annotation reveals the molecular basis for metabolic acclimation to high light conditions.</title>
        <authorList>
            <person name="Cecchin M."/>
            <person name="Marcolungo L."/>
            <person name="Rossato M."/>
            <person name="Girolomoni L."/>
            <person name="Cosentino E."/>
            <person name="Cuine S."/>
            <person name="Li-Beisson Y."/>
            <person name="Delledonne M."/>
            <person name="Ballottari M."/>
        </authorList>
    </citation>
    <scope>NUCLEOTIDE SEQUENCE</scope>
    <source>
        <strain evidence="4">211/11P</strain>
    </source>
</reference>
<feature type="coiled-coil region" evidence="1">
    <location>
        <begin position="741"/>
        <end position="773"/>
    </location>
</feature>
<keyword evidence="1" id="KW-0175">Coiled coil</keyword>
<proteinExistence type="predicted"/>
<comment type="caution">
    <text evidence="4">The sequence shown here is derived from an EMBL/GenBank/DDBJ whole genome shotgun (WGS) entry which is preliminary data.</text>
</comment>
<dbReference type="GO" id="GO:0046872">
    <property type="term" value="F:metal ion binding"/>
    <property type="evidence" value="ECO:0007669"/>
    <property type="project" value="InterPro"/>
</dbReference>
<dbReference type="PROSITE" id="PS51043">
    <property type="entry name" value="DDHD"/>
    <property type="match status" value="1"/>
</dbReference>
<feature type="region of interest" description="Disordered" evidence="2">
    <location>
        <begin position="541"/>
        <end position="584"/>
    </location>
</feature>
<accession>A0A9D4TUA9</accession>
<feature type="compositionally biased region" description="Low complexity" evidence="2">
    <location>
        <begin position="541"/>
        <end position="558"/>
    </location>
</feature>
<feature type="compositionally biased region" description="Low complexity" evidence="2">
    <location>
        <begin position="565"/>
        <end position="584"/>
    </location>
</feature>
<evidence type="ECO:0000256" key="2">
    <source>
        <dbReference type="SAM" id="MobiDB-lite"/>
    </source>
</evidence>
<dbReference type="SMART" id="SM01127">
    <property type="entry name" value="DDHD"/>
    <property type="match status" value="1"/>
</dbReference>
<dbReference type="EMBL" id="SIDB01000003">
    <property type="protein sequence ID" value="KAI3434928.1"/>
    <property type="molecule type" value="Genomic_DNA"/>
</dbReference>
<keyword evidence="5" id="KW-1185">Reference proteome</keyword>